<dbReference type="PATRIC" id="fig|110500.4.peg.740"/>
<sequence length="137" mass="15101">SGVKAEIVGDFLQFFDRDPVKVLAIAEEPLLDRLHAELAPVYRGKVHIVKSKPHFLEFSHPFATKGRALEFLARRFGVPREAIMAVGDSFNDLEMLEYAGLGVAVANGREEVQKRADFVTGAAYGDGVVEALEKFVL</sequence>
<comment type="caution">
    <text evidence="1">The sequence shown here is derived from an EMBL/GenBank/DDBJ whole genome shotgun (WGS) entry which is preliminary data.</text>
</comment>
<dbReference type="InterPro" id="IPR023214">
    <property type="entry name" value="HAD_sf"/>
</dbReference>
<evidence type="ECO:0000313" key="1">
    <source>
        <dbReference type="EMBL" id="KUK82308.1"/>
    </source>
</evidence>
<organism evidence="1 2">
    <name type="scientific">Pelotomaculum thermopropionicum</name>
    <dbReference type="NCBI Taxonomy" id="110500"/>
    <lineage>
        <taxon>Bacteria</taxon>
        <taxon>Bacillati</taxon>
        <taxon>Bacillota</taxon>
        <taxon>Clostridia</taxon>
        <taxon>Eubacteriales</taxon>
        <taxon>Desulfotomaculaceae</taxon>
        <taxon>Pelotomaculum</taxon>
    </lineage>
</organism>
<proteinExistence type="predicted"/>
<dbReference type="AlphaFoldDB" id="A0A101HSH4"/>
<protein>
    <submittedName>
        <fullName evidence="1">Putative hydrolase</fullName>
    </submittedName>
</protein>
<dbReference type="Proteomes" id="UP000054705">
    <property type="component" value="Unassembled WGS sequence"/>
</dbReference>
<feature type="non-terminal residue" evidence="1">
    <location>
        <position position="1"/>
    </location>
</feature>
<dbReference type="Gene3D" id="3.30.1240.10">
    <property type="match status" value="1"/>
</dbReference>
<reference evidence="2" key="1">
    <citation type="journal article" date="2015" name="MBio">
        <title>Genome-Resolved Metagenomic Analysis Reveals Roles for Candidate Phyla and Other Microbial Community Members in Biogeochemical Transformations in Oil Reservoirs.</title>
        <authorList>
            <person name="Hu P."/>
            <person name="Tom L."/>
            <person name="Singh A."/>
            <person name="Thomas B.C."/>
            <person name="Baker B.J."/>
            <person name="Piceno Y.M."/>
            <person name="Andersen G.L."/>
            <person name="Banfield J.F."/>
        </authorList>
    </citation>
    <scope>NUCLEOTIDE SEQUENCE [LARGE SCALE GENOMIC DNA]</scope>
</reference>
<dbReference type="InterPro" id="IPR036412">
    <property type="entry name" value="HAD-like_sf"/>
</dbReference>
<dbReference type="Gene3D" id="3.40.50.1000">
    <property type="entry name" value="HAD superfamily/HAD-like"/>
    <property type="match status" value="1"/>
</dbReference>
<dbReference type="PANTHER" id="PTHR10000">
    <property type="entry name" value="PHOSPHOSERINE PHOSPHATASE"/>
    <property type="match status" value="1"/>
</dbReference>
<dbReference type="GO" id="GO:0005829">
    <property type="term" value="C:cytosol"/>
    <property type="evidence" value="ECO:0007669"/>
    <property type="project" value="TreeGrafter"/>
</dbReference>
<accession>A0A101HSH4</accession>
<dbReference type="GO" id="GO:0016791">
    <property type="term" value="F:phosphatase activity"/>
    <property type="evidence" value="ECO:0007669"/>
    <property type="project" value="TreeGrafter"/>
</dbReference>
<dbReference type="PANTHER" id="PTHR10000:SF8">
    <property type="entry name" value="HAD SUPERFAMILY HYDROLASE-LIKE, TYPE 3"/>
    <property type="match status" value="1"/>
</dbReference>
<dbReference type="InterPro" id="IPR006379">
    <property type="entry name" value="HAD-SF_hydro_IIB"/>
</dbReference>
<dbReference type="GO" id="GO:0000287">
    <property type="term" value="F:magnesium ion binding"/>
    <property type="evidence" value="ECO:0007669"/>
    <property type="project" value="TreeGrafter"/>
</dbReference>
<keyword evidence="1" id="KW-0378">Hydrolase</keyword>
<evidence type="ECO:0000313" key="2">
    <source>
        <dbReference type="Proteomes" id="UP000054705"/>
    </source>
</evidence>
<dbReference type="Pfam" id="PF08282">
    <property type="entry name" value="Hydrolase_3"/>
    <property type="match status" value="1"/>
</dbReference>
<name>A0A101HSH4_9FIRM</name>
<dbReference type="NCBIfam" id="TIGR01484">
    <property type="entry name" value="HAD-SF-IIB"/>
    <property type="match status" value="1"/>
</dbReference>
<dbReference type="SUPFAM" id="SSF56784">
    <property type="entry name" value="HAD-like"/>
    <property type="match status" value="1"/>
</dbReference>
<dbReference type="EMBL" id="LGGS01000099">
    <property type="protein sequence ID" value="KUK82308.1"/>
    <property type="molecule type" value="Genomic_DNA"/>
</dbReference>
<gene>
    <name evidence="1" type="ORF">XD97_0464</name>
</gene>